<organism evidence="1 2">
    <name type="scientific">Prunus dulcis</name>
    <name type="common">Almond</name>
    <name type="synonym">Amygdalus dulcis</name>
    <dbReference type="NCBI Taxonomy" id="3755"/>
    <lineage>
        <taxon>Eukaryota</taxon>
        <taxon>Viridiplantae</taxon>
        <taxon>Streptophyta</taxon>
        <taxon>Embryophyta</taxon>
        <taxon>Tracheophyta</taxon>
        <taxon>Spermatophyta</taxon>
        <taxon>Magnoliopsida</taxon>
        <taxon>eudicotyledons</taxon>
        <taxon>Gunneridae</taxon>
        <taxon>Pentapetalae</taxon>
        <taxon>rosids</taxon>
        <taxon>fabids</taxon>
        <taxon>Rosales</taxon>
        <taxon>Rosaceae</taxon>
        <taxon>Amygdaloideae</taxon>
        <taxon>Amygdaleae</taxon>
        <taxon>Prunus</taxon>
    </lineage>
</organism>
<proteinExistence type="predicted"/>
<evidence type="ECO:0000313" key="2">
    <source>
        <dbReference type="Proteomes" id="UP001054821"/>
    </source>
</evidence>
<comment type="caution">
    <text evidence="1">The sequence shown here is derived from an EMBL/GenBank/DDBJ whole genome shotgun (WGS) entry which is preliminary data.</text>
</comment>
<dbReference type="EMBL" id="JAJFAZ020000001">
    <property type="protein sequence ID" value="KAI5353953.1"/>
    <property type="molecule type" value="Genomic_DNA"/>
</dbReference>
<dbReference type="AlphaFoldDB" id="A0AAD4ZTF7"/>
<reference evidence="1 2" key="1">
    <citation type="journal article" date="2022" name="G3 (Bethesda)">
        <title>Whole-genome sequence and methylome profiling of the almond [Prunus dulcis (Mill.) D.A. Webb] cultivar 'Nonpareil'.</title>
        <authorList>
            <person name="D'Amico-Willman K.M."/>
            <person name="Ouma W.Z."/>
            <person name="Meulia T."/>
            <person name="Sideli G.M."/>
            <person name="Gradziel T.M."/>
            <person name="Fresnedo-Ramirez J."/>
        </authorList>
    </citation>
    <scope>NUCLEOTIDE SEQUENCE [LARGE SCALE GENOMIC DNA]</scope>
    <source>
        <strain evidence="1">Clone GOH B32 T37-40</strain>
    </source>
</reference>
<sequence>MESCGSDSNQSLALSFKEKGNSLKRTASSVTLSNLDALQISKNIARCIFGSSFSIPQNTDELCSMVIMEGLISKLLAAIAARQIIKGVAIGMANSLIALLASSAIDEGVGKIQCT</sequence>
<protein>
    <submittedName>
        <fullName evidence="1">Uncharacterized protein</fullName>
    </submittedName>
</protein>
<gene>
    <name evidence="1" type="ORF">L3X38_006847</name>
</gene>
<keyword evidence="2" id="KW-1185">Reference proteome</keyword>
<accession>A0AAD4ZTF7</accession>
<name>A0AAD4ZTF7_PRUDU</name>
<evidence type="ECO:0000313" key="1">
    <source>
        <dbReference type="EMBL" id="KAI5353953.1"/>
    </source>
</evidence>
<dbReference type="Proteomes" id="UP001054821">
    <property type="component" value="Chromosome 1"/>
</dbReference>